<reference evidence="1 2" key="1">
    <citation type="submission" date="2021-03" db="EMBL/GenBank/DDBJ databases">
        <title>Genomic Encyclopedia of Type Strains, Phase IV (KMG-IV): sequencing the most valuable type-strain genomes for metagenomic binning, comparative biology and taxonomic classification.</title>
        <authorList>
            <person name="Goeker M."/>
        </authorList>
    </citation>
    <scope>NUCLEOTIDE SEQUENCE [LARGE SCALE GENOMIC DNA]</scope>
    <source>
        <strain evidence="1 2">DSM 13372</strain>
    </source>
</reference>
<gene>
    <name evidence="1" type="ORF">J2Z31_001735</name>
</gene>
<dbReference type="EMBL" id="JAGILA010000002">
    <property type="protein sequence ID" value="MBP2235243.1"/>
    <property type="molecule type" value="Genomic_DNA"/>
</dbReference>
<dbReference type="Proteomes" id="UP000730739">
    <property type="component" value="Unassembled WGS sequence"/>
</dbReference>
<proteinExistence type="predicted"/>
<evidence type="ECO:0000313" key="1">
    <source>
        <dbReference type="EMBL" id="MBP2235243.1"/>
    </source>
</evidence>
<protein>
    <submittedName>
        <fullName evidence="1">Uncharacterized protein</fullName>
    </submittedName>
</protein>
<organism evidence="1 2">
    <name type="scientific">Sinorhizobium kostiense</name>
    <dbReference type="NCBI Taxonomy" id="76747"/>
    <lineage>
        <taxon>Bacteria</taxon>
        <taxon>Pseudomonadati</taxon>
        <taxon>Pseudomonadota</taxon>
        <taxon>Alphaproteobacteria</taxon>
        <taxon>Hyphomicrobiales</taxon>
        <taxon>Rhizobiaceae</taxon>
        <taxon>Sinorhizobium/Ensifer group</taxon>
        <taxon>Sinorhizobium</taxon>
    </lineage>
</organism>
<dbReference type="RefSeq" id="WP_209601478.1">
    <property type="nucleotide sequence ID" value="NZ_JAGILA010000002.1"/>
</dbReference>
<accession>A0ABS4QX65</accession>
<sequence length="115" mass="12538">MGKKVTRISAAADGRRGVVESYTVKGYSAKACELDAKAIELGFKPDFRLNVMVVAGESILEAVLPYGETEVYLSLTNNRDAEEVARMRDKPATLAAYAAVRLGPAVREYIDAKRL</sequence>
<keyword evidence="2" id="KW-1185">Reference proteome</keyword>
<comment type="caution">
    <text evidence="1">The sequence shown here is derived from an EMBL/GenBank/DDBJ whole genome shotgun (WGS) entry which is preliminary data.</text>
</comment>
<evidence type="ECO:0000313" key="2">
    <source>
        <dbReference type="Proteomes" id="UP000730739"/>
    </source>
</evidence>
<name>A0ABS4QX65_9HYPH</name>